<evidence type="ECO:0000256" key="1">
    <source>
        <dbReference type="SAM" id="Phobius"/>
    </source>
</evidence>
<keyword evidence="1" id="KW-1133">Transmembrane helix</keyword>
<name>A0ABX0FQ26_9BURK</name>
<keyword evidence="3" id="KW-1185">Reference proteome</keyword>
<feature type="transmembrane region" description="Helical" evidence="1">
    <location>
        <begin position="12"/>
        <end position="32"/>
    </location>
</feature>
<sequence>MRWLPISMVPLAMLWAGPLAGLVGGLVAAYLVQALLDRRKPIPDIWYSLPPADADLYGHEQPEPRHVGALGEIAMGGPEFWSVLLPDGAQLDGVCSEVLALDDGALQIALLRRRSGMALIAYQPQAQRIDSVEHLDAEAIFDLAARDPAQAALKVRAALGQGADTTWLHQQYGLWVDRELPPAPERLERRLPRGRLLEARLLLPADLRGARDPHALLGCAPYMLLLDGVDTGRHVLSLDDVFESRDGDCIALRGVLLEGERVRGGVWHLWRDGRWHAVDSSTVDARTAGGGEAFSLLIDALDGQGLLRCRVRSDAMGQRAKPRLPSAVHLRVSWLAEPLLLSPADAVFTVQVPANQRGTS</sequence>
<keyword evidence="1" id="KW-0472">Membrane</keyword>
<evidence type="ECO:0000313" key="2">
    <source>
        <dbReference type="EMBL" id="NGZ86464.1"/>
    </source>
</evidence>
<gene>
    <name evidence="2" type="ORF">GW587_19660</name>
</gene>
<keyword evidence="1" id="KW-0812">Transmembrane</keyword>
<dbReference type="Proteomes" id="UP000666369">
    <property type="component" value="Unassembled WGS sequence"/>
</dbReference>
<accession>A0ABX0FQ26</accession>
<comment type="caution">
    <text evidence="2">The sequence shown here is derived from an EMBL/GenBank/DDBJ whole genome shotgun (WGS) entry which is preliminary data.</text>
</comment>
<protein>
    <submittedName>
        <fullName evidence="2">Uncharacterized protein</fullName>
    </submittedName>
</protein>
<reference evidence="3" key="1">
    <citation type="submission" date="2023-07" db="EMBL/GenBank/DDBJ databases">
        <title>Duganella aceri sp. nov., isolated from tree sap.</title>
        <authorList>
            <person name="Kim I.S."/>
        </authorList>
    </citation>
    <scope>NUCLEOTIDE SEQUENCE [LARGE SCALE GENOMIC DNA]</scope>
    <source>
        <strain evidence="3">SAP-35</strain>
    </source>
</reference>
<dbReference type="RefSeq" id="WP_166106310.1">
    <property type="nucleotide sequence ID" value="NZ_JAADJT010000009.1"/>
</dbReference>
<dbReference type="EMBL" id="JAADJT010000009">
    <property type="protein sequence ID" value="NGZ86464.1"/>
    <property type="molecule type" value="Genomic_DNA"/>
</dbReference>
<evidence type="ECO:0000313" key="3">
    <source>
        <dbReference type="Proteomes" id="UP000666369"/>
    </source>
</evidence>
<proteinExistence type="predicted"/>
<organism evidence="2 3">
    <name type="scientific">Duganella aceris</name>
    <dbReference type="NCBI Taxonomy" id="2703883"/>
    <lineage>
        <taxon>Bacteria</taxon>
        <taxon>Pseudomonadati</taxon>
        <taxon>Pseudomonadota</taxon>
        <taxon>Betaproteobacteria</taxon>
        <taxon>Burkholderiales</taxon>
        <taxon>Oxalobacteraceae</taxon>
        <taxon>Telluria group</taxon>
        <taxon>Duganella</taxon>
    </lineage>
</organism>